<accession>A0A6G1JA64</accession>
<keyword evidence="3" id="KW-1185">Reference proteome</keyword>
<name>A0A6G1JA64_9PLEO</name>
<dbReference type="AlphaFoldDB" id="A0A6G1JA64"/>
<evidence type="ECO:0000313" key="3">
    <source>
        <dbReference type="Proteomes" id="UP000799291"/>
    </source>
</evidence>
<feature type="region of interest" description="Disordered" evidence="1">
    <location>
        <begin position="117"/>
        <end position="145"/>
    </location>
</feature>
<evidence type="ECO:0000313" key="2">
    <source>
        <dbReference type="EMBL" id="KAF2687298.1"/>
    </source>
</evidence>
<dbReference type="EMBL" id="MU005575">
    <property type="protein sequence ID" value="KAF2687298.1"/>
    <property type="molecule type" value="Genomic_DNA"/>
</dbReference>
<evidence type="ECO:0000256" key="1">
    <source>
        <dbReference type="SAM" id="MobiDB-lite"/>
    </source>
</evidence>
<proteinExistence type="predicted"/>
<organism evidence="2 3">
    <name type="scientific">Lentithecium fluviatile CBS 122367</name>
    <dbReference type="NCBI Taxonomy" id="1168545"/>
    <lineage>
        <taxon>Eukaryota</taxon>
        <taxon>Fungi</taxon>
        <taxon>Dikarya</taxon>
        <taxon>Ascomycota</taxon>
        <taxon>Pezizomycotina</taxon>
        <taxon>Dothideomycetes</taxon>
        <taxon>Pleosporomycetidae</taxon>
        <taxon>Pleosporales</taxon>
        <taxon>Massarineae</taxon>
        <taxon>Lentitheciaceae</taxon>
        <taxon>Lentithecium</taxon>
    </lineage>
</organism>
<protein>
    <submittedName>
        <fullName evidence="2">Uncharacterized protein</fullName>
    </submittedName>
</protein>
<sequence length="163" mass="18103">MSSSLTPSSAIANTHIRSDSQFLRTLAHAIGLLNTQLEPHPPLNHDPTLGTLIQPINQPTNSQAHLYCKIPSSGLHQDIHITFVYASNRAVGMHESSLGYAPLKYVWRLAERESDKSYRISPGSPLDENDVPKRRNAKRCNRDPTRLSAKRILGRVPKGYTSA</sequence>
<dbReference type="Proteomes" id="UP000799291">
    <property type="component" value="Unassembled WGS sequence"/>
</dbReference>
<reference evidence="2" key="1">
    <citation type="journal article" date="2020" name="Stud. Mycol.">
        <title>101 Dothideomycetes genomes: a test case for predicting lifestyles and emergence of pathogens.</title>
        <authorList>
            <person name="Haridas S."/>
            <person name="Albert R."/>
            <person name="Binder M."/>
            <person name="Bloem J."/>
            <person name="Labutti K."/>
            <person name="Salamov A."/>
            <person name="Andreopoulos B."/>
            <person name="Baker S."/>
            <person name="Barry K."/>
            <person name="Bills G."/>
            <person name="Bluhm B."/>
            <person name="Cannon C."/>
            <person name="Castanera R."/>
            <person name="Culley D."/>
            <person name="Daum C."/>
            <person name="Ezra D."/>
            <person name="Gonzalez J."/>
            <person name="Henrissat B."/>
            <person name="Kuo A."/>
            <person name="Liang C."/>
            <person name="Lipzen A."/>
            <person name="Lutzoni F."/>
            <person name="Magnuson J."/>
            <person name="Mondo S."/>
            <person name="Nolan M."/>
            <person name="Ohm R."/>
            <person name="Pangilinan J."/>
            <person name="Park H.-J."/>
            <person name="Ramirez L."/>
            <person name="Alfaro M."/>
            <person name="Sun H."/>
            <person name="Tritt A."/>
            <person name="Yoshinaga Y."/>
            <person name="Zwiers L.-H."/>
            <person name="Turgeon B."/>
            <person name="Goodwin S."/>
            <person name="Spatafora J."/>
            <person name="Crous P."/>
            <person name="Grigoriev I."/>
        </authorList>
    </citation>
    <scope>NUCLEOTIDE SEQUENCE</scope>
    <source>
        <strain evidence="2">CBS 122367</strain>
    </source>
</reference>
<gene>
    <name evidence="2" type="ORF">K458DRAFT_386128</name>
</gene>